<evidence type="ECO:0000313" key="2">
    <source>
        <dbReference type="Proteomes" id="UP001589767"/>
    </source>
</evidence>
<proteinExistence type="predicted"/>
<sequence>MKIDNAKIHQRMTKITKELKEDKYVKNMIISYNDNTLIVFFKDEEDE</sequence>
<accession>A0ABV6GZ05</accession>
<dbReference type="EMBL" id="JBHLWB010000001">
    <property type="protein sequence ID" value="MFC0308598.1"/>
    <property type="molecule type" value="Genomic_DNA"/>
</dbReference>
<evidence type="ECO:0000313" key="1">
    <source>
        <dbReference type="EMBL" id="MFC0308598.1"/>
    </source>
</evidence>
<dbReference type="Proteomes" id="UP001589767">
    <property type="component" value="Unassembled WGS sequence"/>
</dbReference>
<organism evidence="1 2">
    <name type="scientific">Gallibacterium trehalosifermentans</name>
    <dbReference type="NCBI Taxonomy" id="516935"/>
    <lineage>
        <taxon>Bacteria</taxon>
        <taxon>Pseudomonadati</taxon>
        <taxon>Pseudomonadota</taxon>
        <taxon>Gammaproteobacteria</taxon>
        <taxon>Pasteurellales</taxon>
        <taxon>Pasteurellaceae</taxon>
        <taxon>Gallibacterium</taxon>
    </lineage>
</organism>
<gene>
    <name evidence="1" type="ORF">ACFFHK_02610</name>
</gene>
<dbReference type="RefSeq" id="WP_382368853.1">
    <property type="nucleotide sequence ID" value="NZ_JBHLWB010000001.1"/>
</dbReference>
<keyword evidence="2" id="KW-1185">Reference proteome</keyword>
<protein>
    <submittedName>
        <fullName evidence="1">Uncharacterized protein</fullName>
    </submittedName>
</protein>
<reference evidence="1 2" key="1">
    <citation type="submission" date="2024-09" db="EMBL/GenBank/DDBJ databases">
        <authorList>
            <person name="Sun Q."/>
            <person name="Mori K."/>
        </authorList>
    </citation>
    <scope>NUCLEOTIDE SEQUENCE [LARGE SCALE GENOMIC DNA]</scope>
    <source>
        <strain evidence="1 2">CCM 7539</strain>
    </source>
</reference>
<comment type="caution">
    <text evidence="1">The sequence shown here is derived from an EMBL/GenBank/DDBJ whole genome shotgun (WGS) entry which is preliminary data.</text>
</comment>
<name>A0ABV6GZ05_9PAST</name>